<evidence type="ECO:0000259" key="3">
    <source>
        <dbReference type="PROSITE" id="PS51677"/>
    </source>
</evidence>
<keyword evidence="2" id="KW-0732">Signal</keyword>
<protein>
    <submittedName>
        <fullName evidence="4">Polysaccharide deacetylase</fullName>
    </submittedName>
</protein>
<organism evidence="4 5">
    <name type="scientific">Nitrosococcus oceani C-27</name>
    <dbReference type="NCBI Taxonomy" id="314279"/>
    <lineage>
        <taxon>Bacteria</taxon>
        <taxon>Pseudomonadati</taxon>
        <taxon>Pseudomonadota</taxon>
        <taxon>Gammaproteobacteria</taxon>
        <taxon>Chromatiales</taxon>
        <taxon>Chromatiaceae</taxon>
        <taxon>Nitrosococcus</taxon>
    </lineage>
</organism>
<comment type="subcellular location">
    <subcellularLocation>
        <location evidence="1">Secreted</location>
    </subcellularLocation>
</comment>
<evidence type="ECO:0000313" key="4">
    <source>
        <dbReference type="EMBL" id="KFI19143.1"/>
    </source>
</evidence>
<proteinExistence type="predicted"/>
<evidence type="ECO:0000313" key="5">
    <source>
        <dbReference type="Proteomes" id="UP000028839"/>
    </source>
</evidence>
<dbReference type="SUPFAM" id="SSF88713">
    <property type="entry name" value="Glycoside hydrolase/deacetylase"/>
    <property type="match status" value="1"/>
</dbReference>
<dbReference type="EMBL" id="JPGN01000062">
    <property type="protein sequence ID" value="KFI19143.1"/>
    <property type="molecule type" value="Genomic_DNA"/>
</dbReference>
<dbReference type="HOGENOM" id="CLU_030024_1_1_6"/>
<dbReference type="PANTHER" id="PTHR34216:SF3">
    <property type="entry name" value="POLY-BETA-1,6-N-ACETYL-D-GLUCOSAMINE N-DEACETYLASE"/>
    <property type="match status" value="1"/>
</dbReference>
<dbReference type="Gene3D" id="3.20.20.370">
    <property type="entry name" value="Glycoside hydrolase/deacetylase"/>
    <property type="match status" value="1"/>
</dbReference>
<dbReference type="GO" id="GO:0016810">
    <property type="term" value="F:hydrolase activity, acting on carbon-nitrogen (but not peptide) bonds"/>
    <property type="evidence" value="ECO:0007669"/>
    <property type="project" value="InterPro"/>
</dbReference>
<comment type="caution">
    <text evidence="4">The sequence shown here is derived from an EMBL/GenBank/DDBJ whole genome shotgun (WGS) entry which is preliminary data.</text>
</comment>
<dbReference type="Pfam" id="PF01522">
    <property type="entry name" value="Polysacc_deac_1"/>
    <property type="match status" value="1"/>
</dbReference>
<evidence type="ECO:0000256" key="2">
    <source>
        <dbReference type="ARBA" id="ARBA00022729"/>
    </source>
</evidence>
<gene>
    <name evidence="4" type="ORF">IB75_10500</name>
</gene>
<dbReference type="GO" id="GO:0005975">
    <property type="term" value="P:carbohydrate metabolic process"/>
    <property type="evidence" value="ECO:0007669"/>
    <property type="project" value="InterPro"/>
</dbReference>
<reference evidence="4 5" key="1">
    <citation type="submission" date="2014-07" db="EMBL/GenBank/DDBJ databases">
        <title>Comparative analysis of Nitrosococcus oceani genome inventories of strains from Pacific and Atlantic gyres.</title>
        <authorList>
            <person name="Lim C.K."/>
            <person name="Wang L."/>
            <person name="Sayavedra-Soto L.A."/>
            <person name="Klotz M.G."/>
        </authorList>
    </citation>
    <scope>NUCLEOTIDE SEQUENCE [LARGE SCALE GENOMIC DNA]</scope>
    <source>
        <strain evidence="4 5">C-27</strain>
    </source>
</reference>
<dbReference type="PROSITE" id="PS51677">
    <property type="entry name" value="NODB"/>
    <property type="match status" value="1"/>
</dbReference>
<dbReference type="InterPro" id="IPR011330">
    <property type="entry name" value="Glyco_hydro/deAcase_b/a-brl"/>
</dbReference>
<feature type="domain" description="NodB homology" evidence="3">
    <location>
        <begin position="97"/>
        <end position="347"/>
    </location>
</feature>
<dbReference type="CDD" id="cd10918">
    <property type="entry name" value="CE4_NodB_like_5s_6s"/>
    <property type="match status" value="1"/>
</dbReference>
<evidence type="ECO:0000256" key="1">
    <source>
        <dbReference type="ARBA" id="ARBA00004613"/>
    </source>
</evidence>
<dbReference type="AlphaFoldDB" id="A0A0E2Z0I3"/>
<dbReference type="InterPro" id="IPR051398">
    <property type="entry name" value="Polysacch_Deacetylase"/>
</dbReference>
<dbReference type="Proteomes" id="UP000028839">
    <property type="component" value="Unassembled WGS sequence"/>
</dbReference>
<accession>A0A0E2Z0I3</accession>
<name>A0A0E2Z0I3_9GAMM</name>
<sequence>MGIALEQKVPEEILSGFDKVVLGGLRPLASLLASSGKRARLSVLIYHRVLAAPDALLPGEPDAVQFRWQMELLARYFNPLPLSEAVRRLREETLPPRAVSVTFDDGYADNVEVALPILQQVKVPATFFIATGYLDGGWMWNDKVIETLRHMPNGDFDLTDMGLDIYPLVSTVDRLAAIEQILVRLKYLPSEEREEQVQALTQRCQKSLSHSLMMTSIQVRQLHQAGMEIGAHTHTHPILASLGRASAEQEMATSKARLEDLLGESVRLFAYPNGKPGKDYLQEHADIAQNLNFEAAVSTAWGVASAQSDIWQLPRFTPWDRTPSRFMLRLLWNYRSAGTPFAYSEAE</sequence>
<dbReference type="GO" id="GO:0005576">
    <property type="term" value="C:extracellular region"/>
    <property type="evidence" value="ECO:0007669"/>
    <property type="project" value="UniProtKB-SubCell"/>
</dbReference>
<dbReference type="PANTHER" id="PTHR34216">
    <property type="match status" value="1"/>
</dbReference>
<dbReference type="InterPro" id="IPR002509">
    <property type="entry name" value="NODB_dom"/>
</dbReference>